<sequence length="136" mass="14207">MPESTSASPDQPLLAPTPSKALHPTKVYDARGTALSCTPPQASCPPVAPDLAFSDRCALGGYRIVQCGCSSLCTGDVSRDPKRYYDASGQMKPCEPAVPDCDPPPASAAFQDACIGGGRHLQVCGCEWLCTGNFTK</sequence>
<dbReference type="Proteomes" id="UP000019678">
    <property type="component" value="Unassembled WGS sequence"/>
</dbReference>
<evidence type="ECO:0000313" key="3">
    <source>
        <dbReference type="Proteomes" id="UP000019678"/>
    </source>
</evidence>
<proteinExistence type="predicted"/>
<comment type="caution">
    <text evidence="2">The sequence shown here is derived from an EMBL/GenBank/DDBJ whole genome shotgun (WGS) entry which is preliminary data.</text>
</comment>
<organism evidence="2 3">
    <name type="scientific">Chondromyces apiculatus DSM 436</name>
    <dbReference type="NCBI Taxonomy" id="1192034"/>
    <lineage>
        <taxon>Bacteria</taxon>
        <taxon>Pseudomonadati</taxon>
        <taxon>Myxococcota</taxon>
        <taxon>Polyangia</taxon>
        <taxon>Polyangiales</taxon>
        <taxon>Polyangiaceae</taxon>
        <taxon>Chondromyces</taxon>
    </lineage>
</organism>
<dbReference type="RefSeq" id="WP_197041400.1">
    <property type="nucleotide sequence ID" value="NZ_ASRX01000054.1"/>
</dbReference>
<name>A0A017T0Q9_9BACT</name>
<accession>A0A017T0Q9</accession>
<reference evidence="2 3" key="1">
    <citation type="submission" date="2013-05" db="EMBL/GenBank/DDBJ databases">
        <title>Genome assembly of Chondromyces apiculatus DSM 436.</title>
        <authorList>
            <person name="Sharma G."/>
            <person name="Khatri I."/>
            <person name="Kaur C."/>
            <person name="Mayilraj S."/>
            <person name="Subramanian S."/>
        </authorList>
    </citation>
    <scope>NUCLEOTIDE SEQUENCE [LARGE SCALE GENOMIC DNA]</scope>
    <source>
        <strain evidence="2 3">DSM 436</strain>
    </source>
</reference>
<evidence type="ECO:0000313" key="2">
    <source>
        <dbReference type="EMBL" id="EYF02849.1"/>
    </source>
</evidence>
<keyword evidence="3" id="KW-1185">Reference proteome</keyword>
<feature type="region of interest" description="Disordered" evidence="1">
    <location>
        <begin position="1"/>
        <end position="22"/>
    </location>
</feature>
<dbReference type="EMBL" id="ASRX01000054">
    <property type="protein sequence ID" value="EYF02849.1"/>
    <property type="molecule type" value="Genomic_DNA"/>
</dbReference>
<gene>
    <name evidence="2" type="ORF">CAP_6429</name>
</gene>
<dbReference type="AlphaFoldDB" id="A0A017T0Q9"/>
<evidence type="ECO:0000256" key="1">
    <source>
        <dbReference type="SAM" id="MobiDB-lite"/>
    </source>
</evidence>
<protein>
    <submittedName>
        <fullName evidence="2">Uncharacterized protein</fullName>
    </submittedName>
</protein>